<name>A0A450Z092_9GAMM</name>
<dbReference type="InterPro" id="IPR012666">
    <property type="entry name" value="CbtA_put"/>
</dbReference>
<dbReference type="EMBL" id="CAADFS010000043">
    <property type="protein sequence ID" value="VFK47214.1"/>
    <property type="molecule type" value="Genomic_DNA"/>
</dbReference>
<feature type="transmembrane region" description="Helical" evidence="1">
    <location>
        <begin position="163"/>
        <end position="181"/>
    </location>
</feature>
<feature type="transmembrane region" description="Helical" evidence="1">
    <location>
        <begin position="125"/>
        <end position="143"/>
    </location>
</feature>
<keyword evidence="1" id="KW-0812">Transmembrane</keyword>
<dbReference type="EMBL" id="CAADFT010000033">
    <property type="protein sequence ID" value="VFK44265.1"/>
    <property type="molecule type" value="Genomic_DNA"/>
</dbReference>
<proteinExistence type="predicted"/>
<feature type="transmembrane region" description="Helical" evidence="1">
    <location>
        <begin position="219"/>
        <end position="242"/>
    </location>
</feature>
<evidence type="ECO:0000313" key="3">
    <source>
        <dbReference type="EMBL" id="VFK47214.1"/>
    </source>
</evidence>
<protein>
    <submittedName>
        <fullName evidence="3">Cobalt transporter subunit CbtA</fullName>
    </submittedName>
</protein>
<sequence length="248" mass="26368">MFASFKQILTVAAMTSLLAGVLLTLIQQVQVVPLILEAEKYERQAATTGFGEDHLAAPAEHGRAFTNTLEHADERTSWQPGEGLERNLFTALANIVIALGYALLLGAAASLAANSPGNAKLDGRLGLLWGLAGYVVFFVAPSIGLPPELPASHSGALENRQLWWASAVLCTGVGLAFIFFNARYIAKIFGAVLIIAPHAVGVPHAPAHAAVVPDELLRTFIIATIIANAAFWLALGGFYGFFHKRLSN</sequence>
<dbReference type="Pfam" id="PF09490">
    <property type="entry name" value="CbtA"/>
    <property type="match status" value="1"/>
</dbReference>
<dbReference type="AlphaFoldDB" id="A0A450Z092"/>
<reference evidence="3" key="1">
    <citation type="submission" date="2019-02" db="EMBL/GenBank/DDBJ databases">
        <authorList>
            <person name="Gruber-Vodicka R. H."/>
            <person name="Seah K. B. B."/>
        </authorList>
    </citation>
    <scope>NUCLEOTIDE SEQUENCE</scope>
    <source>
        <strain evidence="3">BECK_BZ123</strain>
        <strain evidence="2">BECK_BZ125</strain>
    </source>
</reference>
<gene>
    <name evidence="3" type="ORF">BECKTC1821D_GA0114238_10435</name>
    <name evidence="2" type="ORF">BECKTC1821E_GA0114239_103315</name>
</gene>
<evidence type="ECO:0000256" key="1">
    <source>
        <dbReference type="SAM" id="Phobius"/>
    </source>
</evidence>
<dbReference type="NCBIfam" id="TIGR02458">
    <property type="entry name" value="CbtA"/>
    <property type="match status" value="1"/>
</dbReference>
<keyword evidence="1" id="KW-0472">Membrane</keyword>
<evidence type="ECO:0000313" key="2">
    <source>
        <dbReference type="EMBL" id="VFK44265.1"/>
    </source>
</evidence>
<accession>A0A450Z092</accession>
<feature type="transmembrane region" description="Helical" evidence="1">
    <location>
        <begin position="88"/>
        <end position="113"/>
    </location>
</feature>
<organism evidence="3">
    <name type="scientific">Candidatus Kentrum sp. TC</name>
    <dbReference type="NCBI Taxonomy" id="2126339"/>
    <lineage>
        <taxon>Bacteria</taxon>
        <taxon>Pseudomonadati</taxon>
        <taxon>Pseudomonadota</taxon>
        <taxon>Gammaproteobacteria</taxon>
        <taxon>Candidatus Kentrum</taxon>
    </lineage>
</organism>
<feature type="transmembrane region" description="Helical" evidence="1">
    <location>
        <begin position="188"/>
        <end position="207"/>
    </location>
</feature>
<keyword evidence="1" id="KW-1133">Transmembrane helix</keyword>